<dbReference type="EMBL" id="CP043046">
    <property type="protein sequence ID" value="QEI05529.1"/>
    <property type="molecule type" value="Genomic_DNA"/>
</dbReference>
<keyword evidence="1" id="KW-0472">Membrane</keyword>
<evidence type="ECO:0000313" key="2">
    <source>
        <dbReference type="EMBL" id="QEI05529.1"/>
    </source>
</evidence>
<keyword evidence="1" id="KW-0812">Transmembrane</keyword>
<dbReference type="OrthoDB" id="2113039at2"/>
<name>A0A5C0AT70_9BURK</name>
<dbReference type="RefSeq" id="WP_148813834.1">
    <property type="nucleotide sequence ID" value="NZ_CP043046.1"/>
</dbReference>
<dbReference type="AlphaFoldDB" id="A0A5C0AT70"/>
<evidence type="ECO:0000256" key="1">
    <source>
        <dbReference type="SAM" id="Phobius"/>
    </source>
</evidence>
<sequence>MIQAMLDFIRINKEWFFSGAGVVAISAIFNFLRNKTKEKDPPTTNQIATRNAVNIQGSGDIAVGSIIVKENSIPTKLAKPIFFIKPSGRTLISGQDPEHRLQIHNRGGDCYNVNLQSDVFSKEFNFPKISRGRHTSITVTTPRGTDAMTIIITALDGNGMEHQQAINGINFRDGYKFY</sequence>
<gene>
    <name evidence="2" type="ORF">FXN63_06505</name>
</gene>
<protein>
    <submittedName>
        <fullName evidence="2">Uncharacterized protein</fullName>
    </submittedName>
</protein>
<dbReference type="Proteomes" id="UP000325161">
    <property type="component" value="Chromosome"/>
</dbReference>
<keyword evidence="1" id="KW-1133">Transmembrane helix</keyword>
<proteinExistence type="predicted"/>
<feature type="transmembrane region" description="Helical" evidence="1">
    <location>
        <begin position="15"/>
        <end position="32"/>
    </location>
</feature>
<evidence type="ECO:0000313" key="3">
    <source>
        <dbReference type="Proteomes" id="UP000325161"/>
    </source>
</evidence>
<keyword evidence="3" id="KW-1185">Reference proteome</keyword>
<reference evidence="2 3" key="1">
    <citation type="submission" date="2019-08" db="EMBL/GenBank/DDBJ databases">
        <title>Amphibian skin-associated Pigmentiphaga: genome sequence and occurrence across geography and hosts.</title>
        <authorList>
            <person name="Bletz M.C."/>
            <person name="Bunk B."/>
            <person name="Sproeer C."/>
            <person name="Biwer P."/>
            <person name="Reiter S."/>
            <person name="Rabemananjara F.C.E."/>
            <person name="Schulz S."/>
            <person name="Overmann J."/>
            <person name="Vences M."/>
        </authorList>
    </citation>
    <scope>NUCLEOTIDE SEQUENCE [LARGE SCALE GENOMIC DNA]</scope>
    <source>
        <strain evidence="2 3">Mada1488</strain>
    </source>
</reference>
<dbReference type="KEGG" id="pacr:FXN63_06505"/>
<organism evidence="2 3">
    <name type="scientific">Pigmentiphaga aceris</name>
    <dbReference type="NCBI Taxonomy" id="1940612"/>
    <lineage>
        <taxon>Bacteria</taxon>
        <taxon>Pseudomonadati</taxon>
        <taxon>Pseudomonadota</taxon>
        <taxon>Betaproteobacteria</taxon>
        <taxon>Burkholderiales</taxon>
        <taxon>Alcaligenaceae</taxon>
        <taxon>Pigmentiphaga</taxon>
    </lineage>
</organism>
<accession>A0A5C0AT70</accession>